<organism evidence="1 2">
    <name type="scientific">Pseudobutyrivibrio xylanivorans</name>
    <dbReference type="NCBI Taxonomy" id="185007"/>
    <lineage>
        <taxon>Bacteria</taxon>
        <taxon>Bacillati</taxon>
        <taxon>Bacillota</taxon>
        <taxon>Clostridia</taxon>
        <taxon>Lachnospirales</taxon>
        <taxon>Lachnospiraceae</taxon>
        <taxon>Pseudobutyrivibrio</taxon>
    </lineage>
</organism>
<dbReference type="InterPro" id="IPR025384">
    <property type="entry name" value="DUF4298"/>
</dbReference>
<dbReference type="EMBL" id="FMWK01000003">
    <property type="protein sequence ID" value="SCZ77498.1"/>
    <property type="molecule type" value="Genomic_DNA"/>
</dbReference>
<sequence length="156" mass="17855">MFYGKRHGEGSIMKTIKHIFDGDFGCEESCGKKATVSVTLIDEAGEESYVTIEDEWLQKQGLDVGSEWPEYLIRICEMEAILDRANYLIANNAAGLEEFRPEIERLEAYYTSQDWKDDFALDEAGELPDSLKRGVLSEDGIYDVLEKHRGYKELEK</sequence>
<dbReference type="Pfam" id="PF14131">
    <property type="entry name" value="DUF4298"/>
    <property type="match status" value="1"/>
</dbReference>
<name>A0A1G5RUF3_PSEXY</name>
<evidence type="ECO:0000313" key="2">
    <source>
        <dbReference type="Proteomes" id="UP000199428"/>
    </source>
</evidence>
<dbReference type="AlphaFoldDB" id="A0A1G5RUF3"/>
<protein>
    <submittedName>
        <fullName evidence="1">Uncharacterized protein</fullName>
    </submittedName>
</protein>
<reference evidence="1 2" key="1">
    <citation type="submission" date="2016-10" db="EMBL/GenBank/DDBJ databases">
        <authorList>
            <person name="de Groot N.N."/>
        </authorList>
    </citation>
    <scope>NUCLEOTIDE SEQUENCE [LARGE SCALE GENOMIC DNA]</scope>
    <source>
        <strain evidence="1 2">DSM 10317</strain>
    </source>
</reference>
<accession>A0A1G5RUF3</accession>
<proteinExistence type="predicted"/>
<evidence type="ECO:0000313" key="1">
    <source>
        <dbReference type="EMBL" id="SCZ77498.1"/>
    </source>
</evidence>
<gene>
    <name evidence="1" type="ORF">SAMN02910350_00818</name>
</gene>
<dbReference type="Proteomes" id="UP000199428">
    <property type="component" value="Unassembled WGS sequence"/>
</dbReference>